<accession>A0A412G6Z6</accession>
<dbReference type="GeneID" id="83014166"/>
<dbReference type="AlphaFoldDB" id="A0A412G6Z6"/>
<reference evidence="3 4" key="1">
    <citation type="submission" date="2018-08" db="EMBL/GenBank/DDBJ databases">
        <title>A genome reference for cultivated species of the human gut microbiota.</title>
        <authorList>
            <person name="Zou Y."/>
            <person name="Xue W."/>
            <person name="Luo G."/>
        </authorList>
    </citation>
    <scope>NUCLEOTIDE SEQUENCE [LARGE SCALE GENOMIC DNA]</scope>
    <source>
        <strain evidence="3 4">AF24-29</strain>
    </source>
</reference>
<dbReference type="Proteomes" id="UP000284178">
    <property type="component" value="Unassembled WGS sequence"/>
</dbReference>
<keyword evidence="3" id="KW-0482">Metalloprotease</keyword>
<organism evidence="3 4">
    <name type="scientific">Holdemania filiformis</name>
    <dbReference type="NCBI Taxonomy" id="61171"/>
    <lineage>
        <taxon>Bacteria</taxon>
        <taxon>Bacillati</taxon>
        <taxon>Bacillota</taxon>
        <taxon>Erysipelotrichia</taxon>
        <taxon>Erysipelotrichales</taxon>
        <taxon>Erysipelotrichaceae</taxon>
        <taxon>Holdemania</taxon>
    </lineage>
</organism>
<sequence length="194" mass="21264">MLIFDALRSTVLASVVFGLIPVGWWRIKGRKQAGFAAYFGLIRPKKNKSAGRMIVVYWLVWGVTHLPVFTQFTQPSASVYTGLGMPAILPIVIISFIQIGFFEEFLFRGFISKRLVRQFGDFGILLQAVLFGSLHVLLAGNLTLLSGTIIFTTTAAGGFLLGYLAEKSFQGSILPGAFLHGLGNFIINLIQAFS</sequence>
<keyword evidence="4" id="KW-1185">Reference proteome</keyword>
<feature type="transmembrane region" description="Helical" evidence="1">
    <location>
        <begin position="172"/>
        <end position="193"/>
    </location>
</feature>
<dbReference type="RefSeq" id="WP_117892965.1">
    <property type="nucleotide sequence ID" value="NZ_CABJCV010000001.1"/>
</dbReference>
<dbReference type="InterPro" id="IPR003675">
    <property type="entry name" value="Rce1/LyrA-like_dom"/>
</dbReference>
<feature type="transmembrane region" description="Helical" evidence="1">
    <location>
        <begin position="144"/>
        <end position="165"/>
    </location>
</feature>
<keyword evidence="1" id="KW-0472">Membrane</keyword>
<evidence type="ECO:0000259" key="2">
    <source>
        <dbReference type="Pfam" id="PF02517"/>
    </source>
</evidence>
<evidence type="ECO:0000313" key="3">
    <source>
        <dbReference type="EMBL" id="RGR77074.1"/>
    </source>
</evidence>
<evidence type="ECO:0000256" key="1">
    <source>
        <dbReference type="SAM" id="Phobius"/>
    </source>
</evidence>
<dbReference type="GO" id="GO:0004175">
    <property type="term" value="F:endopeptidase activity"/>
    <property type="evidence" value="ECO:0007669"/>
    <property type="project" value="UniProtKB-ARBA"/>
</dbReference>
<feature type="transmembrane region" description="Helical" evidence="1">
    <location>
        <begin position="119"/>
        <end position="138"/>
    </location>
</feature>
<feature type="transmembrane region" description="Helical" evidence="1">
    <location>
        <begin position="88"/>
        <end position="107"/>
    </location>
</feature>
<keyword evidence="3" id="KW-0645">Protease</keyword>
<comment type="caution">
    <text evidence="3">The sequence shown here is derived from an EMBL/GenBank/DDBJ whole genome shotgun (WGS) entry which is preliminary data.</text>
</comment>
<dbReference type="GO" id="GO:0006508">
    <property type="term" value="P:proteolysis"/>
    <property type="evidence" value="ECO:0007669"/>
    <property type="project" value="UniProtKB-KW"/>
</dbReference>
<dbReference type="EMBL" id="QRUP01000001">
    <property type="protein sequence ID" value="RGR77074.1"/>
    <property type="molecule type" value="Genomic_DNA"/>
</dbReference>
<gene>
    <name evidence="3" type="ORF">DWY25_01920</name>
</gene>
<proteinExistence type="predicted"/>
<name>A0A412G6Z6_9FIRM</name>
<dbReference type="GO" id="GO:0008237">
    <property type="term" value="F:metallopeptidase activity"/>
    <property type="evidence" value="ECO:0007669"/>
    <property type="project" value="UniProtKB-KW"/>
</dbReference>
<feature type="transmembrane region" description="Helical" evidence="1">
    <location>
        <begin position="6"/>
        <end position="25"/>
    </location>
</feature>
<keyword evidence="1" id="KW-1133">Transmembrane helix</keyword>
<feature type="transmembrane region" description="Helical" evidence="1">
    <location>
        <begin position="50"/>
        <end position="68"/>
    </location>
</feature>
<evidence type="ECO:0000313" key="4">
    <source>
        <dbReference type="Proteomes" id="UP000284178"/>
    </source>
</evidence>
<feature type="domain" description="CAAX prenyl protease 2/Lysostaphin resistance protein A-like" evidence="2">
    <location>
        <begin position="88"/>
        <end position="186"/>
    </location>
</feature>
<keyword evidence="1" id="KW-0812">Transmembrane</keyword>
<protein>
    <submittedName>
        <fullName evidence="3">CPBP family intramembrane metalloprotease</fullName>
    </submittedName>
</protein>
<dbReference type="Pfam" id="PF02517">
    <property type="entry name" value="Rce1-like"/>
    <property type="match status" value="1"/>
</dbReference>
<keyword evidence="3" id="KW-0378">Hydrolase</keyword>
<dbReference type="GO" id="GO:0080120">
    <property type="term" value="P:CAAX-box protein maturation"/>
    <property type="evidence" value="ECO:0007669"/>
    <property type="project" value="UniProtKB-ARBA"/>
</dbReference>